<comment type="function">
    <text evidence="2 8">Catalyzes the phosphorylation of D-fructose 6-phosphate, the first committing step of glycolysis. Uses inorganic phosphate (PPi) as phosphoryl donor instead of ATP like common ATP-dependent phosphofructokinases (ATP-PFKs), which renders the reaction reversible, and can thus function both in glycolysis and gluconeogenesis. Consistently, PPi-PFK can replace the enzymes of both the forward (ATP-PFK) and reverse (fructose-bisphosphatase (FBPase)) reactions.</text>
</comment>
<comment type="subunit">
    <text evidence="8">Homodimer or homotetramer.</text>
</comment>
<evidence type="ECO:0000256" key="6">
    <source>
        <dbReference type="ARBA" id="ARBA00022842"/>
    </source>
</evidence>
<gene>
    <name evidence="8" type="primary">pfp</name>
    <name evidence="10" type="ORF">RU07_08605</name>
</gene>
<evidence type="ECO:0000313" key="11">
    <source>
        <dbReference type="Proteomes" id="UP000035017"/>
    </source>
</evidence>
<evidence type="ECO:0000256" key="3">
    <source>
        <dbReference type="ARBA" id="ARBA00022679"/>
    </source>
</evidence>
<comment type="similarity">
    <text evidence="8">Belongs to the phosphofructokinase type A (PFKA) family. PPi-dependent PFK group II subfamily. Clade 'P' sub-subfamily.</text>
</comment>
<evidence type="ECO:0000259" key="9">
    <source>
        <dbReference type="Pfam" id="PF00365"/>
    </source>
</evidence>
<dbReference type="PIRSF" id="PIRSF036484">
    <property type="entry name" value="PPi-PFK_SMc01852"/>
    <property type="match status" value="1"/>
</dbReference>
<dbReference type="UniPathway" id="UPA00109">
    <property type="reaction ID" value="UER00182"/>
</dbReference>
<feature type="binding site" evidence="8">
    <location>
        <position position="267"/>
    </location>
    <ligand>
        <name>substrate</name>
    </ligand>
</feature>
<keyword evidence="8" id="KW-0963">Cytoplasm</keyword>
<evidence type="ECO:0000256" key="2">
    <source>
        <dbReference type="ARBA" id="ARBA00003138"/>
    </source>
</evidence>
<feature type="active site" description="Proton acceptor" evidence="8">
    <location>
        <position position="152"/>
    </location>
</feature>
<evidence type="ECO:0000256" key="7">
    <source>
        <dbReference type="ARBA" id="ARBA00048072"/>
    </source>
</evidence>
<comment type="subcellular location">
    <subcellularLocation>
        <location evidence="8">Cytoplasm</location>
    </subcellularLocation>
</comment>
<feature type="binding site" evidence="8">
    <location>
        <begin position="195"/>
        <end position="197"/>
    </location>
    <ligand>
        <name>substrate</name>
    </ligand>
</feature>
<dbReference type="GO" id="GO:0005737">
    <property type="term" value="C:cytoplasm"/>
    <property type="evidence" value="ECO:0007669"/>
    <property type="project" value="UniProtKB-SubCell"/>
</dbReference>
<comment type="caution">
    <text evidence="10">The sequence shown here is derived from an EMBL/GenBank/DDBJ whole genome shotgun (WGS) entry which is preliminary data.</text>
</comment>
<organism evidence="10 11">
    <name type="scientific">Agrobacterium tumefaciens</name>
    <dbReference type="NCBI Taxonomy" id="358"/>
    <lineage>
        <taxon>Bacteria</taxon>
        <taxon>Pseudomonadati</taxon>
        <taxon>Pseudomonadota</taxon>
        <taxon>Alphaproteobacteria</taxon>
        <taxon>Hyphomicrobiales</taxon>
        <taxon>Rhizobiaceae</taxon>
        <taxon>Rhizobium/Agrobacterium group</taxon>
        <taxon>Agrobacterium</taxon>
        <taxon>Agrobacterium tumefaciens complex</taxon>
    </lineage>
</organism>
<dbReference type="PRINTS" id="PR00476">
    <property type="entry name" value="PHFRCTKINASE"/>
</dbReference>
<dbReference type="NCBIfam" id="NF005121">
    <property type="entry name" value="PRK06555.1"/>
    <property type="match status" value="1"/>
</dbReference>
<dbReference type="InterPro" id="IPR035966">
    <property type="entry name" value="PKF_sf"/>
</dbReference>
<proteinExistence type="inferred from homology"/>
<dbReference type="InterPro" id="IPR011405">
    <property type="entry name" value="PPi-PFK_SMc01852"/>
</dbReference>
<dbReference type="InterPro" id="IPR022953">
    <property type="entry name" value="ATP_PFK"/>
</dbReference>
<dbReference type="InterPro" id="IPR050929">
    <property type="entry name" value="PFKA"/>
</dbReference>
<dbReference type="PANTHER" id="PTHR45770">
    <property type="entry name" value="ATP-DEPENDENT 6-PHOSPHOFRUCTOKINASE 1"/>
    <property type="match status" value="1"/>
</dbReference>
<sequence>MAKQKVAMLTAGGLAPCLSSAVGGLIERYSDIAPDIDIVAYRSGYQGVLLGDSVEITTSMREKAHLLHRYGGSPIGNSRVKLTNAADCAKRGLVKEGENPLAVAADRLAKDGVTILHTIGGDDTNTTAADLAAYLGANGYNLTVVGLPKTVDNDVVPIKQSLGAWTAAEVGADFFDNVSNEQSAAPKTFVIHEVMGRHCGWLTAATARAYIQKTSGNEYVEGLLMGEQLKSIDGLYLPEMAFDIEAEAERLKKTMEKTGFVTLFVSEGAGLDSIVAEREAAGETVKRDAFGHVKIDTINVGGWFQKQFAGLIGAERTMVQKSGYYARSAPANGQDLRLIQSMVDLAVESALNKVSGVTGHDEDQGGKLRTIEFPRIKGGKHFDLSTPWFDEVMNHIGQPYKTA</sequence>
<dbReference type="HAMAP" id="MF_01977">
    <property type="entry name" value="Phosphofructokinase_II_P"/>
    <property type="match status" value="1"/>
</dbReference>
<feature type="site" description="Important for catalytic activity; stabilizes the transition state when the phosphoryl donor is PPi" evidence="8">
    <location>
        <position position="149"/>
    </location>
</feature>
<feature type="binding site" evidence="8">
    <location>
        <begin position="150"/>
        <end position="152"/>
    </location>
    <ligand>
        <name>substrate</name>
    </ligand>
</feature>
<dbReference type="Proteomes" id="UP000035017">
    <property type="component" value="Unassembled WGS sequence"/>
</dbReference>
<evidence type="ECO:0000256" key="1">
    <source>
        <dbReference type="ARBA" id="ARBA00001946"/>
    </source>
</evidence>
<evidence type="ECO:0000256" key="8">
    <source>
        <dbReference type="HAMAP-Rule" id="MF_01977"/>
    </source>
</evidence>
<comment type="activity regulation">
    <text evidence="8">Non-allosteric.</text>
</comment>
<name>A0A0D0KW66_AGRTU</name>
<dbReference type="GO" id="GO:0046872">
    <property type="term" value="F:metal ion binding"/>
    <property type="evidence" value="ECO:0007669"/>
    <property type="project" value="UniProtKB-KW"/>
</dbReference>
<dbReference type="GO" id="GO:0003872">
    <property type="term" value="F:6-phosphofructokinase activity"/>
    <property type="evidence" value="ECO:0007669"/>
    <property type="project" value="UniProtKB-UniRule"/>
</dbReference>
<dbReference type="Gene3D" id="3.40.50.450">
    <property type="match status" value="1"/>
</dbReference>
<dbReference type="AlphaFoldDB" id="A0A0D0KW66"/>
<keyword evidence="8" id="KW-0324">Glycolysis</keyword>
<feature type="site" description="Important for catalytic activity and substrate specificity; stabilizes the transition state when the phosphoryl donor is PPi; prevents ATP from binding by mimicking the alpha-phosphate group of ATP" evidence="8">
    <location>
        <position position="123"/>
    </location>
</feature>
<comment type="cofactor">
    <cofactor evidence="1 8">
        <name>Mg(2+)</name>
        <dbReference type="ChEBI" id="CHEBI:18420"/>
    </cofactor>
</comment>
<dbReference type="EC" id="2.7.1.90" evidence="8"/>
<feature type="binding site" evidence="8">
    <location>
        <position position="122"/>
    </location>
    <ligand>
        <name>Mg(2+)</name>
        <dbReference type="ChEBI" id="CHEBI:18420"/>
        <note>catalytic</note>
    </ligand>
</feature>
<feature type="binding site" evidence="8">
    <location>
        <position position="13"/>
    </location>
    <ligand>
        <name>diphosphate</name>
        <dbReference type="ChEBI" id="CHEBI:33019"/>
    </ligand>
</feature>
<dbReference type="EMBL" id="JXQV01000009">
    <property type="protein sequence ID" value="KIQ02674.1"/>
    <property type="molecule type" value="Genomic_DNA"/>
</dbReference>
<dbReference type="InterPro" id="IPR000023">
    <property type="entry name" value="Phosphofructokinase_dom"/>
</dbReference>
<dbReference type="GO" id="GO:0006002">
    <property type="term" value="P:fructose 6-phosphate metabolic process"/>
    <property type="evidence" value="ECO:0007669"/>
    <property type="project" value="InterPro"/>
</dbReference>
<dbReference type="GO" id="GO:0047334">
    <property type="term" value="F:diphosphate-fructose-6-phosphate 1-phosphotransferase activity"/>
    <property type="evidence" value="ECO:0007669"/>
    <property type="project" value="UniProtKB-EC"/>
</dbReference>
<evidence type="ECO:0000313" key="10">
    <source>
        <dbReference type="EMBL" id="KIQ02674.1"/>
    </source>
</evidence>
<feature type="domain" description="Phosphofructokinase" evidence="9">
    <location>
        <begin position="5"/>
        <end position="293"/>
    </location>
</feature>
<feature type="binding site" evidence="8">
    <location>
        <begin position="324"/>
        <end position="327"/>
    </location>
    <ligand>
        <name>substrate</name>
    </ligand>
</feature>
<comment type="pathway">
    <text evidence="8">Carbohydrate degradation; glycolysis; D-glyceraldehyde 3-phosphate and glycerone phosphate from D-glucose: step 3/4.</text>
</comment>
<accession>A0A0D0KW66</accession>
<evidence type="ECO:0000256" key="5">
    <source>
        <dbReference type="ARBA" id="ARBA00022777"/>
    </source>
</evidence>
<protein>
    <recommendedName>
        <fullName evidence="8">Pyrophosphate--fructose 6-phosphate 1-phosphotransferase</fullName>
        <ecNumber evidence="8">2.7.1.90</ecNumber>
    </recommendedName>
    <alternativeName>
        <fullName evidence="8">6-phosphofructokinase, pyrophosphate dependent</fullName>
    </alternativeName>
    <alternativeName>
        <fullName evidence="8">PPi-dependent phosphofructokinase</fullName>
        <shortName evidence="8">PPi-PFK</shortName>
    </alternativeName>
    <alternativeName>
        <fullName evidence="8">Pyrophosphate-dependent 6-phosphofructose-1-kinase</fullName>
    </alternativeName>
</protein>
<comment type="catalytic activity">
    <reaction evidence="7 8">
        <text>beta-D-fructose 6-phosphate + diphosphate = beta-D-fructose 1,6-bisphosphate + phosphate + H(+)</text>
        <dbReference type="Rhea" id="RHEA:13613"/>
        <dbReference type="ChEBI" id="CHEBI:15378"/>
        <dbReference type="ChEBI" id="CHEBI:32966"/>
        <dbReference type="ChEBI" id="CHEBI:33019"/>
        <dbReference type="ChEBI" id="CHEBI:43474"/>
        <dbReference type="ChEBI" id="CHEBI:57634"/>
        <dbReference type="EC" id="2.7.1.90"/>
    </reaction>
</comment>
<keyword evidence="5 8" id="KW-0418">Kinase</keyword>
<dbReference type="Pfam" id="PF00365">
    <property type="entry name" value="PFK"/>
    <property type="match status" value="1"/>
</dbReference>
<keyword evidence="4 8" id="KW-0479">Metal-binding</keyword>
<dbReference type="SUPFAM" id="SSF53784">
    <property type="entry name" value="Phosphofructokinase"/>
    <property type="match status" value="1"/>
</dbReference>
<dbReference type="OrthoDB" id="9802503at2"/>
<keyword evidence="6 8" id="KW-0460">Magnesium</keyword>
<evidence type="ECO:0000256" key="4">
    <source>
        <dbReference type="ARBA" id="ARBA00022723"/>
    </source>
</evidence>
<keyword evidence="3 8" id="KW-0808">Transferase</keyword>
<reference evidence="10 11" key="1">
    <citation type="submission" date="2014-12" db="EMBL/GenBank/DDBJ databases">
        <title>16Stimator: statistical estimation of ribosomal gene copy numbers from draft genome assemblies.</title>
        <authorList>
            <person name="Perisin M.A."/>
            <person name="Vetter M."/>
            <person name="Gilbert J.A."/>
            <person name="Bergelson J."/>
        </authorList>
    </citation>
    <scope>NUCLEOTIDE SEQUENCE [LARGE SCALE GENOMIC DNA]</scope>
    <source>
        <strain evidence="10 11">MEJ076</strain>
    </source>
</reference>